<comment type="pathway">
    <text evidence="1 9">Cofactor metabolism; pyridoxal 5'-phosphate salvage; pyridoxal 5'-phosphate from pyridoxamine 5'-phosphate: step 1/1.</text>
</comment>
<dbReference type="UniPathway" id="UPA01068">
    <property type="reaction ID" value="UER00304"/>
</dbReference>
<comment type="function">
    <text evidence="9">Catalyzes the oxidation of either pyridoxine 5'-phosphate (PNP) or pyridoxamine 5'-phosphate (PMP) into pyridoxal 5'-phosphate (PLP).</text>
</comment>
<evidence type="ECO:0000256" key="7">
    <source>
        <dbReference type="ARBA" id="ARBA00023002"/>
    </source>
</evidence>
<gene>
    <name evidence="9" type="primary">pdxH</name>
    <name evidence="14" type="ORF">BC659_1632</name>
</gene>
<dbReference type="GO" id="GO:0004733">
    <property type="term" value="F:pyridoxamine phosphate oxidase activity"/>
    <property type="evidence" value="ECO:0007669"/>
    <property type="project" value="UniProtKB-UniRule"/>
</dbReference>
<evidence type="ECO:0000256" key="5">
    <source>
        <dbReference type="ARBA" id="ARBA00022630"/>
    </source>
</evidence>
<dbReference type="PANTHER" id="PTHR10851">
    <property type="entry name" value="PYRIDOXINE-5-PHOSPHATE OXIDASE"/>
    <property type="match status" value="1"/>
</dbReference>
<feature type="binding site" evidence="9 10">
    <location>
        <position position="142"/>
    </location>
    <ligand>
        <name>substrate</name>
    </ligand>
</feature>
<dbReference type="InterPro" id="IPR012349">
    <property type="entry name" value="Split_barrel_FMN-bd"/>
</dbReference>
<dbReference type="InterPro" id="IPR019576">
    <property type="entry name" value="Pyridoxamine_oxidase_dimer_C"/>
</dbReference>
<evidence type="ECO:0000256" key="4">
    <source>
        <dbReference type="ARBA" id="ARBA00011738"/>
    </source>
</evidence>
<dbReference type="InterPro" id="IPR011576">
    <property type="entry name" value="Pyridox_Oxase_N"/>
</dbReference>
<evidence type="ECO:0000259" key="12">
    <source>
        <dbReference type="Pfam" id="PF01243"/>
    </source>
</evidence>
<evidence type="ECO:0000256" key="9">
    <source>
        <dbReference type="HAMAP-Rule" id="MF_01629"/>
    </source>
</evidence>
<feature type="binding site" evidence="9 11">
    <location>
        <position position="120"/>
    </location>
    <ligand>
        <name>FMN</name>
        <dbReference type="ChEBI" id="CHEBI:58210"/>
    </ligand>
</feature>
<keyword evidence="8 9" id="KW-0664">Pyridoxine biosynthesis</keyword>
<feature type="binding site" evidence="9 10">
    <location>
        <position position="146"/>
    </location>
    <ligand>
        <name>substrate</name>
    </ligand>
</feature>
<comment type="cofactor">
    <cofactor evidence="9 11">
        <name>FMN</name>
        <dbReference type="ChEBI" id="CHEBI:58210"/>
    </cofactor>
    <text evidence="9 11">Binds 1 FMN per subunit.</text>
</comment>
<organism evidence="14 15">
    <name type="scientific">Sediminibacterium goheungense</name>
    <dbReference type="NCBI Taxonomy" id="1086393"/>
    <lineage>
        <taxon>Bacteria</taxon>
        <taxon>Pseudomonadati</taxon>
        <taxon>Bacteroidota</taxon>
        <taxon>Chitinophagia</taxon>
        <taxon>Chitinophagales</taxon>
        <taxon>Chitinophagaceae</taxon>
        <taxon>Sediminibacterium</taxon>
    </lineage>
</organism>
<dbReference type="InterPro" id="IPR000659">
    <property type="entry name" value="Pyridox_Oxase"/>
</dbReference>
<dbReference type="Proteomes" id="UP000295741">
    <property type="component" value="Unassembled WGS sequence"/>
</dbReference>
<comment type="subunit">
    <text evidence="4 9">Homodimer.</text>
</comment>
<dbReference type="HAMAP" id="MF_01629">
    <property type="entry name" value="PdxH"/>
    <property type="match status" value="1"/>
</dbReference>
<dbReference type="NCBIfam" id="NF004231">
    <property type="entry name" value="PRK05679.1"/>
    <property type="match status" value="1"/>
</dbReference>
<dbReference type="GO" id="GO:0008615">
    <property type="term" value="P:pyridoxine biosynthetic process"/>
    <property type="evidence" value="ECO:0007669"/>
    <property type="project" value="UniProtKB-UniRule"/>
</dbReference>
<dbReference type="AlphaFoldDB" id="A0A4R6IWE5"/>
<evidence type="ECO:0000313" key="15">
    <source>
        <dbReference type="Proteomes" id="UP000295741"/>
    </source>
</evidence>
<evidence type="ECO:0000256" key="10">
    <source>
        <dbReference type="PIRSR" id="PIRSR000190-1"/>
    </source>
</evidence>
<feature type="binding site" evidence="9 11">
    <location>
        <position position="200"/>
    </location>
    <ligand>
        <name>FMN</name>
        <dbReference type="ChEBI" id="CHEBI:58210"/>
    </ligand>
</feature>
<sequence>MHADYCIFAIELYTMKQLIADIRKDYRQHSLDEADIAADPFAQFERWWNEALASEIDEVNAMTLATASKEGIPSARIVLLKGYDERGFVFFTNYESTKGKELQQNPHAALVFFWKELERQVRIEGKVEKVSDAESDEYFHSRPEGSRIGAWSSPQSAIIANRKIIETNVTQYTKRFENQDIPRPAHWGGYRVMPASFEFWQGRSSRLHDRFRYTLGNGNWKAERLAP</sequence>
<comment type="similarity">
    <text evidence="3 9">Belongs to the pyridoxamine 5'-phosphate oxidase family.</text>
</comment>
<dbReference type="PIRSF" id="PIRSF000190">
    <property type="entry name" value="Pyd_amn-ph_oxd"/>
    <property type="match status" value="1"/>
</dbReference>
<dbReference type="Gene3D" id="2.30.110.10">
    <property type="entry name" value="Electron Transport, Fmn-binding Protein, Chain A"/>
    <property type="match status" value="1"/>
</dbReference>
<keyword evidence="15" id="KW-1185">Reference proteome</keyword>
<comment type="caution">
    <text evidence="14">The sequence shown here is derived from an EMBL/GenBank/DDBJ whole genome shotgun (WGS) entry which is preliminary data.</text>
</comment>
<dbReference type="EC" id="1.4.3.5" evidence="9"/>
<reference evidence="14 15" key="1">
    <citation type="submission" date="2019-03" db="EMBL/GenBank/DDBJ databases">
        <title>Genomic Encyclopedia of Archaeal and Bacterial Type Strains, Phase II (KMG-II): from individual species to whole genera.</title>
        <authorList>
            <person name="Goeker M."/>
        </authorList>
    </citation>
    <scope>NUCLEOTIDE SEQUENCE [LARGE SCALE GENOMIC DNA]</scope>
    <source>
        <strain evidence="14 15">DSM 28323</strain>
    </source>
</reference>
<accession>A0A4R6IWE5</accession>
<evidence type="ECO:0000256" key="6">
    <source>
        <dbReference type="ARBA" id="ARBA00022643"/>
    </source>
</evidence>
<comment type="pathway">
    <text evidence="2 9">Cofactor metabolism; pyridoxal 5'-phosphate salvage; pyridoxal 5'-phosphate from pyridoxine 5'-phosphate: step 1/1.</text>
</comment>
<evidence type="ECO:0000256" key="2">
    <source>
        <dbReference type="ARBA" id="ARBA00005037"/>
    </source>
</evidence>
<feature type="binding site" evidence="9 11">
    <location>
        <begin position="91"/>
        <end position="92"/>
    </location>
    <ligand>
        <name>FMN</name>
        <dbReference type="ChEBI" id="CHEBI:58210"/>
    </ligand>
</feature>
<name>A0A4R6IWE5_9BACT</name>
<evidence type="ECO:0000256" key="8">
    <source>
        <dbReference type="ARBA" id="ARBA00023096"/>
    </source>
</evidence>
<keyword evidence="7 9" id="KW-0560">Oxidoreductase</keyword>
<comment type="catalytic activity">
    <reaction evidence="9">
        <text>pyridoxamine 5'-phosphate + O2 + H2O = pyridoxal 5'-phosphate + H2O2 + NH4(+)</text>
        <dbReference type="Rhea" id="RHEA:15817"/>
        <dbReference type="ChEBI" id="CHEBI:15377"/>
        <dbReference type="ChEBI" id="CHEBI:15379"/>
        <dbReference type="ChEBI" id="CHEBI:16240"/>
        <dbReference type="ChEBI" id="CHEBI:28938"/>
        <dbReference type="ChEBI" id="CHEBI:58451"/>
        <dbReference type="ChEBI" id="CHEBI:597326"/>
        <dbReference type="EC" id="1.4.3.5"/>
    </reaction>
</comment>
<feature type="binding site" evidence="9 10">
    <location>
        <begin position="206"/>
        <end position="208"/>
    </location>
    <ligand>
        <name>substrate</name>
    </ligand>
</feature>
<feature type="binding site" evidence="9 11">
    <location>
        <position position="210"/>
    </location>
    <ligand>
        <name>FMN</name>
        <dbReference type="ChEBI" id="CHEBI:58210"/>
    </ligand>
</feature>
<evidence type="ECO:0000313" key="14">
    <source>
        <dbReference type="EMBL" id="TDO26326.1"/>
    </source>
</evidence>
<feature type="binding site" evidence="9 11">
    <location>
        <position position="98"/>
    </location>
    <ligand>
        <name>FMN</name>
        <dbReference type="ChEBI" id="CHEBI:58210"/>
    </ligand>
</feature>
<dbReference type="PROSITE" id="PS01064">
    <property type="entry name" value="PYRIDOX_OXIDASE"/>
    <property type="match status" value="1"/>
</dbReference>
<comment type="catalytic activity">
    <reaction evidence="9">
        <text>pyridoxine 5'-phosphate + O2 = pyridoxal 5'-phosphate + H2O2</text>
        <dbReference type="Rhea" id="RHEA:15149"/>
        <dbReference type="ChEBI" id="CHEBI:15379"/>
        <dbReference type="ChEBI" id="CHEBI:16240"/>
        <dbReference type="ChEBI" id="CHEBI:58589"/>
        <dbReference type="ChEBI" id="CHEBI:597326"/>
        <dbReference type="EC" id="1.4.3.5"/>
    </reaction>
</comment>
<keyword evidence="6 9" id="KW-0288">FMN</keyword>
<feature type="binding site" evidence="9 11">
    <location>
        <begin position="155"/>
        <end position="156"/>
    </location>
    <ligand>
        <name>FMN</name>
        <dbReference type="ChEBI" id="CHEBI:58210"/>
    </ligand>
</feature>
<proteinExistence type="inferred from homology"/>
<keyword evidence="5 9" id="KW-0285">Flavoprotein</keyword>
<evidence type="ECO:0000256" key="11">
    <source>
        <dbReference type="PIRSR" id="PIRSR000190-2"/>
    </source>
</evidence>
<evidence type="ECO:0000256" key="3">
    <source>
        <dbReference type="ARBA" id="ARBA00007301"/>
    </source>
</evidence>
<feature type="domain" description="Pyridoxamine 5'-phosphate oxidase N-terminal" evidence="12">
    <location>
        <begin position="50"/>
        <end position="172"/>
    </location>
</feature>
<dbReference type="NCBIfam" id="TIGR00558">
    <property type="entry name" value="pdxH"/>
    <property type="match status" value="1"/>
</dbReference>
<feature type="binding site" evidence="9 10">
    <location>
        <position position="138"/>
    </location>
    <ligand>
        <name>substrate</name>
    </ligand>
</feature>
<protein>
    <recommendedName>
        <fullName evidence="9">Pyridoxine/pyridoxamine 5'-phosphate oxidase</fullName>
        <ecNumber evidence="9">1.4.3.5</ecNumber>
    </recommendedName>
    <alternativeName>
        <fullName evidence="9">PNP/PMP oxidase</fullName>
        <shortName evidence="9">PNPOx</shortName>
    </alternativeName>
    <alternativeName>
        <fullName evidence="9">Pyridoxal 5'-phosphate synthase</fullName>
    </alternativeName>
</protein>
<dbReference type="FunFam" id="2.30.110.10:FF:000005">
    <property type="entry name" value="NAD(P)H-hydrate epimerase"/>
    <property type="match status" value="1"/>
</dbReference>
<feature type="binding site" evidence="9 10">
    <location>
        <position position="81"/>
    </location>
    <ligand>
        <name>substrate</name>
    </ligand>
</feature>
<dbReference type="SUPFAM" id="SSF50475">
    <property type="entry name" value="FMN-binding split barrel"/>
    <property type="match status" value="1"/>
</dbReference>
<feature type="binding site" evidence="9 11">
    <location>
        <begin position="76"/>
        <end position="81"/>
    </location>
    <ligand>
        <name>FMN</name>
        <dbReference type="ChEBI" id="CHEBI:58210"/>
    </ligand>
</feature>
<feature type="domain" description="Pyridoxine 5'-phosphate oxidase dimerisation C-terminal" evidence="13">
    <location>
        <begin position="187"/>
        <end position="227"/>
    </location>
</feature>
<evidence type="ECO:0000256" key="1">
    <source>
        <dbReference type="ARBA" id="ARBA00004738"/>
    </source>
</evidence>
<dbReference type="PANTHER" id="PTHR10851:SF0">
    <property type="entry name" value="PYRIDOXINE-5'-PHOSPHATE OXIDASE"/>
    <property type="match status" value="1"/>
</dbReference>
<dbReference type="GO" id="GO:0010181">
    <property type="term" value="F:FMN binding"/>
    <property type="evidence" value="ECO:0007669"/>
    <property type="project" value="UniProtKB-UniRule"/>
</dbReference>
<dbReference type="EMBL" id="SNWP01000011">
    <property type="protein sequence ID" value="TDO26326.1"/>
    <property type="molecule type" value="Genomic_DNA"/>
</dbReference>
<evidence type="ECO:0000259" key="13">
    <source>
        <dbReference type="Pfam" id="PF10590"/>
    </source>
</evidence>
<dbReference type="Pfam" id="PF01243">
    <property type="entry name" value="PNPOx_N"/>
    <property type="match status" value="1"/>
</dbReference>
<comment type="caution">
    <text evidence="9">Lacks conserved residue(s) required for the propagation of feature annotation.</text>
</comment>
<dbReference type="Pfam" id="PF10590">
    <property type="entry name" value="PNP_phzG_C"/>
    <property type="match status" value="1"/>
</dbReference>
<dbReference type="InterPro" id="IPR019740">
    <property type="entry name" value="Pyridox_Oxase_CS"/>
</dbReference>
<feature type="binding site" evidence="10">
    <location>
        <begin position="23"/>
        <end position="26"/>
    </location>
    <ligand>
        <name>substrate</name>
    </ligand>
</feature>